<gene>
    <name evidence="3" type="ORF">SAE02_35190</name>
</gene>
<dbReference type="Pfam" id="PF04955">
    <property type="entry name" value="HupE_UreJ"/>
    <property type="match status" value="1"/>
</dbReference>
<organism evidence="3 4">
    <name type="scientific">Skermanella aerolata</name>
    <dbReference type="NCBI Taxonomy" id="393310"/>
    <lineage>
        <taxon>Bacteria</taxon>
        <taxon>Pseudomonadati</taxon>
        <taxon>Pseudomonadota</taxon>
        <taxon>Alphaproteobacteria</taxon>
        <taxon>Rhodospirillales</taxon>
        <taxon>Azospirillaceae</taxon>
        <taxon>Skermanella</taxon>
    </lineage>
</organism>
<sequence>MRRTGLALGLAGAALMALPAAALAHPGHMEPAGFVHGFEHPLGGLDHLLAMVAVGLWAAQSGGRALVALPAAFVVAMILGGFAGMAGLPLPAVEFGILGSVLALGALVAFQPKLSVGVCVAITAAFAVFHGFAHGVEMPAAASPWAYGLGFTVATALLHAGGIGLIVAVRRFVQGNAGRAAVRGSGALVAFGGVALVLLG</sequence>
<feature type="transmembrane region" description="Helical" evidence="1">
    <location>
        <begin position="180"/>
        <end position="199"/>
    </location>
</feature>
<keyword evidence="4" id="KW-1185">Reference proteome</keyword>
<name>A0A512DSB0_9PROT</name>
<evidence type="ECO:0000256" key="1">
    <source>
        <dbReference type="SAM" id="Phobius"/>
    </source>
</evidence>
<dbReference type="RefSeq" id="WP_044430980.1">
    <property type="nucleotide sequence ID" value="NZ_BJYZ01000015.1"/>
</dbReference>
<keyword evidence="1" id="KW-0812">Transmembrane</keyword>
<evidence type="ECO:0000313" key="3">
    <source>
        <dbReference type="EMBL" id="GEO39371.1"/>
    </source>
</evidence>
<protein>
    <recommendedName>
        <fullName evidence="5">Protein hupE</fullName>
    </recommendedName>
</protein>
<feature type="signal peptide" evidence="2">
    <location>
        <begin position="1"/>
        <end position="24"/>
    </location>
</feature>
<dbReference type="AlphaFoldDB" id="A0A512DSB0"/>
<comment type="caution">
    <text evidence="3">The sequence shown here is derived from an EMBL/GenBank/DDBJ whole genome shotgun (WGS) entry which is preliminary data.</text>
</comment>
<dbReference type="PIRSF" id="PIRSF016919">
    <property type="entry name" value="HupE_UreJ"/>
    <property type="match status" value="1"/>
</dbReference>
<feature type="transmembrane region" description="Helical" evidence="1">
    <location>
        <begin position="92"/>
        <end position="110"/>
    </location>
</feature>
<evidence type="ECO:0008006" key="5">
    <source>
        <dbReference type="Google" id="ProtNLM"/>
    </source>
</evidence>
<evidence type="ECO:0000313" key="4">
    <source>
        <dbReference type="Proteomes" id="UP000321523"/>
    </source>
</evidence>
<dbReference type="InterPro" id="IPR007038">
    <property type="entry name" value="HupE_UreJ"/>
</dbReference>
<keyword evidence="2" id="KW-0732">Signal</keyword>
<proteinExistence type="predicted"/>
<evidence type="ECO:0000256" key="2">
    <source>
        <dbReference type="SAM" id="SignalP"/>
    </source>
</evidence>
<feature type="transmembrane region" description="Helical" evidence="1">
    <location>
        <begin position="145"/>
        <end position="168"/>
    </location>
</feature>
<feature type="transmembrane region" description="Helical" evidence="1">
    <location>
        <begin position="115"/>
        <end position="133"/>
    </location>
</feature>
<reference evidence="3 4" key="1">
    <citation type="submission" date="2019-07" db="EMBL/GenBank/DDBJ databases">
        <title>Whole genome shotgun sequence of Skermanella aerolata NBRC 106429.</title>
        <authorList>
            <person name="Hosoyama A."/>
            <person name="Uohara A."/>
            <person name="Ohji S."/>
            <person name="Ichikawa N."/>
        </authorList>
    </citation>
    <scope>NUCLEOTIDE SEQUENCE [LARGE SCALE GENOMIC DNA]</scope>
    <source>
        <strain evidence="3 4">NBRC 106429</strain>
    </source>
</reference>
<dbReference type="OrthoDB" id="9808192at2"/>
<dbReference type="EMBL" id="BJYZ01000015">
    <property type="protein sequence ID" value="GEO39371.1"/>
    <property type="molecule type" value="Genomic_DNA"/>
</dbReference>
<feature type="chain" id="PRO_5022228204" description="Protein hupE" evidence="2">
    <location>
        <begin position="25"/>
        <end position="200"/>
    </location>
</feature>
<dbReference type="Proteomes" id="UP000321523">
    <property type="component" value="Unassembled WGS sequence"/>
</dbReference>
<accession>A0A512DSB0</accession>
<feature type="transmembrane region" description="Helical" evidence="1">
    <location>
        <begin position="40"/>
        <end position="59"/>
    </location>
</feature>
<keyword evidence="1" id="KW-0472">Membrane</keyword>
<feature type="transmembrane region" description="Helical" evidence="1">
    <location>
        <begin position="66"/>
        <end position="86"/>
    </location>
</feature>
<keyword evidence="1" id="KW-1133">Transmembrane helix</keyword>